<name>A0ABQ1B8Z2_9EURO</name>
<evidence type="ECO:0000313" key="2">
    <source>
        <dbReference type="EMBL" id="GFF96368.1"/>
    </source>
</evidence>
<feature type="compositionally biased region" description="Polar residues" evidence="1">
    <location>
        <begin position="73"/>
        <end position="87"/>
    </location>
</feature>
<comment type="caution">
    <text evidence="2">The sequence shown here is derived from an EMBL/GenBank/DDBJ whole genome shotgun (WGS) entry which is preliminary data.</text>
</comment>
<accession>A0ABQ1B8Z2</accession>
<sequence>MLPVFHADNFKIWNPPFRTRSSSKRSHLHPPSNDSPAIKFPQSPLPQALPLPKHQLLARPPAKVCIHVTAVTPSNTFQGPQSLSQEPSRLHSATTPTTKPATPSNTQ</sequence>
<gene>
    <name evidence="2" type="ORF">IFM53868_08504</name>
</gene>
<feature type="region of interest" description="Disordered" evidence="1">
    <location>
        <begin position="73"/>
        <end position="107"/>
    </location>
</feature>
<protein>
    <submittedName>
        <fullName evidence="2">Uncharacterized protein</fullName>
    </submittedName>
</protein>
<dbReference type="EMBL" id="BLKG01000128">
    <property type="protein sequence ID" value="GFF96368.1"/>
    <property type="molecule type" value="Genomic_DNA"/>
</dbReference>
<feature type="region of interest" description="Disordered" evidence="1">
    <location>
        <begin position="15"/>
        <end position="53"/>
    </location>
</feature>
<evidence type="ECO:0000256" key="1">
    <source>
        <dbReference type="SAM" id="MobiDB-lite"/>
    </source>
</evidence>
<organism evidence="2 3">
    <name type="scientific">Aspergillus udagawae</name>
    <dbReference type="NCBI Taxonomy" id="91492"/>
    <lineage>
        <taxon>Eukaryota</taxon>
        <taxon>Fungi</taxon>
        <taxon>Dikarya</taxon>
        <taxon>Ascomycota</taxon>
        <taxon>Pezizomycotina</taxon>
        <taxon>Eurotiomycetes</taxon>
        <taxon>Eurotiomycetidae</taxon>
        <taxon>Eurotiales</taxon>
        <taxon>Aspergillaceae</taxon>
        <taxon>Aspergillus</taxon>
        <taxon>Aspergillus subgen. Fumigati</taxon>
    </lineage>
</organism>
<keyword evidence="3" id="KW-1185">Reference proteome</keyword>
<evidence type="ECO:0000313" key="3">
    <source>
        <dbReference type="Proteomes" id="UP000465266"/>
    </source>
</evidence>
<proteinExistence type="predicted"/>
<feature type="compositionally biased region" description="Low complexity" evidence="1">
    <location>
        <begin position="93"/>
        <end position="107"/>
    </location>
</feature>
<dbReference type="Proteomes" id="UP000465266">
    <property type="component" value="Unassembled WGS sequence"/>
</dbReference>
<reference evidence="2 3" key="1">
    <citation type="submission" date="2020-01" db="EMBL/GenBank/DDBJ databases">
        <title>Draft genome sequence of Aspergillus udagawae IFM 53868.</title>
        <authorList>
            <person name="Takahashi H."/>
            <person name="Yaguchi T."/>
        </authorList>
    </citation>
    <scope>NUCLEOTIDE SEQUENCE [LARGE SCALE GENOMIC DNA]</scope>
    <source>
        <strain evidence="2 3">IFM 53868</strain>
    </source>
</reference>